<organism evidence="1 2">
    <name type="scientific">Variovorax paradoxus</name>
    <dbReference type="NCBI Taxonomy" id="34073"/>
    <lineage>
        <taxon>Bacteria</taxon>
        <taxon>Pseudomonadati</taxon>
        <taxon>Pseudomonadota</taxon>
        <taxon>Betaproteobacteria</taxon>
        <taxon>Burkholderiales</taxon>
        <taxon>Comamonadaceae</taxon>
        <taxon>Variovorax</taxon>
    </lineage>
</organism>
<gene>
    <name evidence="1" type="ORF">J2W39_002936</name>
</gene>
<dbReference type="RefSeq" id="WP_307594220.1">
    <property type="nucleotide sequence ID" value="NZ_JAUSRV010000007.1"/>
</dbReference>
<evidence type="ECO:0000313" key="1">
    <source>
        <dbReference type="EMBL" id="MDP9971694.1"/>
    </source>
</evidence>
<reference evidence="1" key="1">
    <citation type="submission" date="2023-07" db="EMBL/GenBank/DDBJ databases">
        <title>Sorghum-associated microbial communities from plants grown in Nebraska, USA.</title>
        <authorList>
            <person name="Schachtman D."/>
        </authorList>
    </citation>
    <scope>NUCLEOTIDE SEQUENCE</scope>
    <source>
        <strain evidence="1">DS3315</strain>
    </source>
</reference>
<dbReference type="Proteomes" id="UP001224845">
    <property type="component" value="Unassembled WGS sequence"/>
</dbReference>
<comment type="caution">
    <text evidence="1">The sequence shown here is derived from an EMBL/GenBank/DDBJ whole genome shotgun (WGS) entry which is preliminary data.</text>
</comment>
<dbReference type="AlphaFoldDB" id="A0AAW8EGL3"/>
<accession>A0AAW8EGL3</accession>
<protein>
    <submittedName>
        <fullName evidence="1">Uncharacterized protein</fullName>
    </submittedName>
</protein>
<sequence>MPKQIIHSATITLKLPLNTSAEEQAAALQAAGIPIDTIGNATSGFLFVRRTRDWKNPTKIFRWFATDIGQVAL</sequence>
<evidence type="ECO:0000313" key="2">
    <source>
        <dbReference type="Proteomes" id="UP001224845"/>
    </source>
</evidence>
<dbReference type="EMBL" id="JAUSRV010000007">
    <property type="protein sequence ID" value="MDP9971694.1"/>
    <property type="molecule type" value="Genomic_DNA"/>
</dbReference>
<proteinExistence type="predicted"/>
<name>A0AAW8EGL3_VARPD</name>